<protein>
    <submittedName>
        <fullName evidence="1">Uncharacterized protein</fullName>
    </submittedName>
</protein>
<gene>
    <name evidence="1" type="ORF">BKA67DRAFT_538711</name>
</gene>
<dbReference type="RefSeq" id="XP_045955199.1">
    <property type="nucleotide sequence ID" value="XM_046100508.1"/>
</dbReference>
<accession>A0A9P8UEW2</accession>
<dbReference type="GeneID" id="70129400"/>
<name>A0A9P8UEW2_9PEZI</name>
<evidence type="ECO:0000313" key="1">
    <source>
        <dbReference type="EMBL" id="KAH6648692.1"/>
    </source>
</evidence>
<proteinExistence type="predicted"/>
<dbReference type="Proteomes" id="UP000758603">
    <property type="component" value="Unassembled WGS sequence"/>
</dbReference>
<organism evidence="1 2">
    <name type="scientific">Truncatella angustata</name>
    <dbReference type="NCBI Taxonomy" id="152316"/>
    <lineage>
        <taxon>Eukaryota</taxon>
        <taxon>Fungi</taxon>
        <taxon>Dikarya</taxon>
        <taxon>Ascomycota</taxon>
        <taxon>Pezizomycotina</taxon>
        <taxon>Sordariomycetes</taxon>
        <taxon>Xylariomycetidae</taxon>
        <taxon>Amphisphaeriales</taxon>
        <taxon>Sporocadaceae</taxon>
        <taxon>Truncatella</taxon>
    </lineage>
</organism>
<dbReference type="EMBL" id="JAGPXC010000007">
    <property type="protein sequence ID" value="KAH6648692.1"/>
    <property type="molecule type" value="Genomic_DNA"/>
</dbReference>
<sequence length="377" mass="42621">MAATKGTASLSRKMTTTIDTNTWSITRPRTLPPHTALGPFYAYIFAEEARVQQIIPRTTTTAADETEFVSGLVEKAKAYDHSNVKCVSFSKSLSPASKTFERNTIAANAKLIGEYTISEPRLTPNYKPHDDMDVENRIIQSIEKLLEEGDDLPFEHSQLTVTTDDTDSLNSDYTSDTETCSDLKSEGLRDVDNYTTSFVQESINEYAKIEQESMKVYRSIEQCFNASETTQANTSSSHIEGHGASVKNFPSTSKALRALRADIIQDIYEILTAVINNTPLPTGDSYISQLENRSVKPRVRCLPERLEDSSPESFESEAADDQYYDADEGMGKPEWLDDNWDNVAEDYPTQQRHYRQQWMRTHQYLFEKAQQECENSG</sequence>
<evidence type="ECO:0000313" key="2">
    <source>
        <dbReference type="Proteomes" id="UP000758603"/>
    </source>
</evidence>
<reference evidence="1" key="1">
    <citation type="journal article" date="2021" name="Nat. Commun.">
        <title>Genetic determinants of endophytism in the Arabidopsis root mycobiome.</title>
        <authorList>
            <person name="Mesny F."/>
            <person name="Miyauchi S."/>
            <person name="Thiergart T."/>
            <person name="Pickel B."/>
            <person name="Atanasova L."/>
            <person name="Karlsson M."/>
            <person name="Huettel B."/>
            <person name="Barry K.W."/>
            <person name="Haridas S."/>
            <person name="Chen C."/>
            <person name="Bauer D."/>
            <person name="Andreopoulos W."/>
            <person name="Pangilinan J."/>
            <person name="LaButti K."/>
            <person name="Riley R."/>
            <person name="Lipzen A."/>
            <person name="Clum A."/>
            <person name="Drula E."/>
            <person name="Henrissat B."/>
            <person name="Kohler A."/>
            <person name="Grigoriev I.V."/>
            <person name="Martin F.M."/>
            <person name="Hacquard S."/>
        </authorList>
    </citation>
    <scope>NUCLEOTIDE SEQUENCE</scope>
    <source>
        <strain evidence="1">MPI-SDFR-AT-0073</strain>
    </source>
</reference>
<dbReference type="AlphaFoldDB" id="A0A9P8UEW2"/>
<keyword evidence="2" id="KW-1185">Reference proteome</keyword>
<comment type="caution">
    <text evidence="1">The sequence shown here is derived from an EMBL/GenBank/DDBJ whole genome shotgun (WGS) entry which is preliminary data.</text>
</comment>